<dbReference type="EMBL" id="MWWZ01000006">
    <property type="protein sequence ID" value="OZG68205.1"/>
    <property type="molecule type" value="Genomic_DNA"/>
</dbReference>
<keyword evidence="1" id="KW-0238">DNA-binding</keyword>
<dbReference type="Proteomes" id="UP000216057">
    <property type="component" value="Unassembled WGS sequence"/>
</dbReference>
<name>A0A261GAJ6_9BIFI</name>
<sequence length="155" mass="17224">MSKKTWLEAVTHADNANVIAAKTGITRSTAWRQWNDDLNFSAENVIKIARAFGADPVDGLIAFGYLEESERNMSAMTSALRNATNDELINEMARRINDYHSQGDYSSSFDSETIHVEPDMEVDPTTIDGKDFPTYGIAANIDENRDIESETPTEG</sequence>
<dbReference type="EMBL" id="CP062938">
    <property type="protein sequence ID" value="QOL31738.1"/>
    <property type="molecule type" value="Genomic_DNA"/>
</dbReference>
<protein>
    <submittedName>
        <fullName evidence="1">DNA-binding protein</fullName>
    </submittedName>
    <submittedName>
        <fullName evidence="2">Helix-turn-helix transcriptional regulator</fullName>
    </submittedName>
</protein>
<dbReference type="RefSeq" id="WP_094636805.1">
    <property type="nucleotide sequence ID" value="NZ_CP062938.1"/>
</dbReference>
<evidence type="ECO:0000313" key="4">
    <source>
        <dbReference type="Proteomes" id="UP000593943"/>
    </source>
</evidence>
<keyword evidence="4" id="KW-1185">Reference proteome</keyword>
<accession>A0A261GAJ6</accession>
<dbReference type="InterPro" id="IPR001387">
    <property type="entry name" value="Cro/C1-type_HTH"/>
</dbReference>
<evidence type="ECO:0000313" key="3">
    <source>
        <dbReference type="Proteomes" id="UP000216057"/>
    </source>
</evidence>
<dbReference type="AlphaFoldDB" id="A0A261GAJ6"/>
<reference evidence="1 3" key="1">
    <citation type="journal article" date="2017" name="BMC Genomics">
        <title>Comparative genomic and phylogenomic analyses of the Bifidobacteriaceae family.</title>
        <authorList>
            <person name="Lugli G.A."/>
            <person name="Milani C."/>
            <person name="Turroni F."/>
            <person name="Duranti S."/>
            <person name="Mancabelli L."/>
            <person name="Mangifesta M."/>
            <person name="Ferrario C."/>
            <person name="Modesto M."/>
            <person name="Mattarelli P."/>
            <person name="Jiri K."/>
            <person name="van Sinderen D."/>
            <person name="Ventura M."/>
        </authorList>
    </citation>
    <scope>NUCLEOTIDE SEQUENCE [LARGE SCALE GENOMIC DNA]</scope>
    <source>
        <strain evidence="1 3">DSM 100216</strain>
    </source>
</reference>
<dbReference type="CDD" id="cd00093">
    <property type="entry name" value="HTH_XRE"/>
    <property type="match status" value="1"/>
</dbReference>
<evidence type="ECO:0000313" key="1">
    <source>
        <dbReference type="EMBL" id="OZG68205.1"/>
    </source>
</evidence>
<reference evidence="2 4" key="2">
    <citation type="submission" date="2020-10" db="EMBL/GenBank/DDBJ databases">
        <title>Genome sequencing of Bifidobacterium eulemuris_DSMZ_100216.</title>
        <authorList>
            <person name="Kim J."/>
        </authorList>
    </citation>
    <scope>NUCLEOTIDE SEQUENCE [LARGE SCALE GENOMIC DNA]</scope>
    <source>
        <strain evidence="2 4">DSM 100216</strain>
    </source>
</reference>
<dbReference type="GO" id="GO:0003677">
    <property type="term" value="F:DNA binding"/>
    <property type="evidence" value="ECO:0007669"/>
    <property type="project" value="UniProtKB-KW"/>
</dbReference>
<proteinExistence type="predicted"/>
<dbReference type="Proteomes" id="UP000593943">
    <property type="component" value="Chromosome"/>
</dbReference>
<dbReference type="KEGG" id="beu:BE0216_04100"/>
<evidence type="ECO:0000313" key="2">
    <source>
        <dbReference type="EMBL" id="QOL31738.1"/>
    </source>
</evidence>
<gene>
    <name evidence="2" type="ORF">BE0216_04100</name>
    <name evidence="1" type="ORF">BEUL_1218</name>
</gene>
<dbReference type="OrthoDB" id="4485755at2"/>
<organism evidence="1 3">
    <name type="scientific">Bifidobacterium eulemuris</name>
    <dbReference type="NCBI Taxonomy" id="1765219"/>
    <lineage>
        <taxon>Bacteria</taxon>
        <taxon>Bacillati</taxon>
        <taxon>Actinomycetota</taxon>
        <taxon>Actinomycetes</taxon>
        <taxon>Bifidobacteriales</taxon>
        <taxon>Bifidobacteriaceae</taxon>
        <taxon>Bifidobacterium</taxon>
    </lineage>
</organism>